<dbReference type="GO" id="GO:0004497">
    <property type="term" value="F:monooxygenase activity"/>
    <property type="evidence" value="ECO:0007669"/>
    <property type="project" value="UniProtKB-KW"/>
</dbReference>
<dbReference type="InterPro" id="IPR002397">
    <property type="entry name" value="Cyt_P450_B"/>
</dbReference>
<name>A0A7Y9XSX9_9SPHN</name>
<evidence type="ECO:0000256" key="3">
    <source>
        <dbReference type="ARBA" id="ARBA00022723"/>
    </source>
</evidence>
<dbReference type="Gene3D" id="1.10.630.10">
    <property type="entry name" value="Cytochrome P450"/>
    <property type="match status" value="1"/>
</dbReference>
<keyword evidence="6" id="KW-0503">Monooxygenase</keyword>
<dbReference type="Proteomes" id="UP000522081">
    <property type="component" value="Unassembled WGS sequence"/>
</dbReference>
<accession>A0A7Y9XSX9</accession>
<dbReference type="PANTHER" id="PTHR46696:SF6">
    <property type="entry name" value="P450, PUTATIVE (EUROFUNG)-RELATED"/>
    <property type="match status" value="1"/>
</dbReference>
<evidence type="ECO:0000313" key="9">
    <source>
        <dbReference type="Proteomes" id="UP000522081"/>
    </source>
</evidence>
<dbReference type="GO" id="GO:0016705">
    <property type="term" value="F:oxidoreductase activity, acting on paired donors, with incorporation or reduction of molecular oxygen"/>
    <property type="evidence" value="ECO:0007669"/>
    <property type="project" value="InterPro"/>
</dbReference>
<dbReference type="RefSeq" id="WP_179405945.1">
    <property type="nucleotide sequence ID" value="NZ_BMGF01000001.1"/>
</dbReference>
<evidence type="ECO:0000256" key="4">
    <source>
        <dbReference type="ARBA" id="ARBA00023002"/>
    </source>
</evidence>
<keyword evidence="3" id="KW-0479">Metal-binding</keyword>
<comment type="function">
    <text evidence="7">Cytochromes P450 are a group of heme-thiolate monooxygenases. They oxidize a variety of structurally unrelated compounds, including steroids, fatty acids, and xenobiotics.</text>
</comment>
<reference evidence="8 9" key="1">
    <citation type="submission" date="2020-07" db="EMBL/GenBank/DDBJ databases">
        <title>Genomic Encyclopedia of Type Strains, Phase IV (KMG-IV): sequencing the most valuable type-strain genomes for metagenomic binning, comparative biology and taxonomic classification.</title>
        <authorList>
            <person name="Goeker M."/>
        </authorList>
    </citation>
    <scope>NUCLEOTIDE SEQUENCE [LARGE SCALE GENOMIC DNA]</scope>
    <source>
        <strain evidence="8 9">DSM 29043</strain>
    </source>
</reference>
<dbReference type="GO" id="GO:0005506">
    <property type="term" value="F:iron ion binding"/>
    <property type="evidence" value="ECO:0007669"/>
    <property type="project" value="InterPro"/>
</dbReference>
<evidence type="ECO:0000256" key="2">
    <source>
        <dbReference type="ARBA" id="ARBA00022617"/>
    </source>
</evidence>
<keyword evidence="9" id="KW-1185">Reference proteome</keyword>
<evidence type="ECO:0000256" key="6">
    <source>
        <dbReference type="ARBA" id="ARBA00023033"/>
    </source>
</evidence>
<dbReference type="InterPro" id="IPR036396">
    <property type="entry name" value="Cyt_P450_sf"/>
</dbReference>
<protein>
    <submittedName>
        <fullName evidence="8">Cytochrome P450</fullName>
    </submittedName>
</protein>
<dbReference type="InterPro" id="IPR001128">
    <property type="entry name" value="Cyt_P450"/>
</dbReference>
<dbReference type="FunFam" id="1.10.630.10:FF:000018">
    <property type="entry name" value="Cytochrome P450 monooxygenase"/>
    <property type="match status" value="1"/>
</dbReference>
<evidence type="ECO:0000256" key="5">
    <source>
        <dbReference type="ARBA" id="ARBA00023004"/>
    </source>
</evidence>
<evidence type="ECO:0000256" key="7">
    <source>
        <dbReference type="ARBA" id="ARBA00043906"/>
    </source>
</evidence>
<sequence>MHDAFYEAETLSDPFEYFAKAREEEPVRRTVDPVGREIYIVTSASAVSDVARRMDDFSSQFSHLLMAGNAHPEVEEILKQEELGTGLLLSTDDPDHKRFRAQVNAAFATGRVANMAPDIEVLVDELIDGFIEKGHCNFTDEFAVLLPTYIIADILGLPREDYGRVKEWSDAIIGLVGRMGTKESEIAAAELIVKTRRYIKDMVAARRREPRDDLVSNLIHVDVEGVTPLTDLEVGALAFETSVAGNETTRNTLMSGMVQLIRHPDQMQALIDDPSLTGNAVEEMLRYETPASSMWRIARHDTTLEGVDLPAGAVLLLRYDAASRDPAIFQNPEEFNIFRKNANRHFAFGAPSPHRCLGQMLARKELNIALPKILSRMKNIRIAEGSQTDYMPALLFHVIGHLNLEFDPGPKVGARLEGLVKARK</sequence>
<comment type="caution">
    <text evidence="8">The sequence shown here is derived from an EMBL/GenBank/DDBJ whole genome shotgun (WGS) entry which is preliminary data.</text>
</comment>
<dbReference type="PRINTS" id="PR00359">
    <property type="entry name" value="BP450"/>
</dbReference>
<dbReference type="GO" id="GO:0020037">
    <property type="term" value="F:heme binding"/>
    <property type="evidence" value="ECO:0007669"/>
    <property type="project" value="InterPro"/>
</dbReference>
<dbReference type="Pfam" id="PF00067">
    <property type="entry name" value="p450"/>
    <property type="match status" value="1"/>
</dbReference>
<evidence type="ECO:0000256" key="1">
    <source>
        <dbReference type="ARBA" id="ARBA00010617"/>
    </source>
</evidence>
<keyword evidence="5" id="KW-0408">Iron</keyword>
<dbReference type="PANTHER" id="PTHR46696">
    <property type="entry name" value="P450, PUTATIVE (EUROFUNG)-RELATED"/>
    <property type="match status" value="1"/>
</dbReference>
<evidence type="ECO:0000313" key="8">
    <source>
        <dbReference type="EMBL" id="NYH93986.1"/>
    </source>
</evidence>
<dbReference type="SUPFAM" id="SSF48264">
    <property type="entry name" value="Cytochrome P450"/>
    <property type="match status" value="1"/>
</dbReference>
<keyword evidence="2" id="KW-0349">Heme</keyword>
<organism evidence="8 9">
    <name type="scientific">Novosphingobium marinum</name>
    <dbReference type="NCBI Taxonomy" id="1514948"/>
    <lineage>
        <taxon>Bacteria</taxon>
        <taxon>Pseudomonadati</taxon>
        <taxon>Pseudomonadota</taxon>
        <taxon>Alphaproteobacteria</taxon>
        <taxon>Sphingomonadales</taxon>
        <taxon>Sphingomonadaceae</taxon>
        <taxon>Novosphingobium</taxon>
    </lineage>
</organism>
<keyword evidence="4" id="KW-0560">Oxidoreductase</keyword>
<proteinExistence type="inferred from homology"/>
<comment type="similarity">
    <text evidence="1">Belongs to the cytochrome P450 family.</text>
</comment>
<dbReference type="EMBL" id="JACBZF010000001">
    <property type="protein sequence ID" value="NYH93986.1"/>
    <property type="molecule type" value="Genomic_DNA"/>
</dbReference>
<gene>
    <name evidence="8" type="ORF">FHS75_000291</name>
</gene>
<dbReference type="AlphaFoldDB" id="A0A7Y9XSX9"/>